<name>Q0UTL9_PHANO</name>
<dbReference type="GeneID" id="5972183"/>
<dbReference type="AlphaFoldDB" id="Q0UTL9"/>
<sequence>MSVRLKLKPKDSIDGALALTKATVCSAQQYSHVPIQTLLNALNGPKQSLIYELLGALTPTTNEYESTNDVDIFGSSDPEEFRGSATDSIMQQPIQSIIRPLSSCVRTYPDRMQSRHTVYGQEFRWASSTYRAVLAIWRAGGNDVSIDDRSSMDYNSAVVNNCGLKIWIASSFSGGDHAQATVIATIFQSAQPQACGLYRDAQ</sequence>
<gene>
    <name evidence="1" type="ORF">SNOG_04895</name>
</gene>
<dbReference type="InParanoid" id="Q0UTL9"/>
<evidence type="ECO:0000313" key="2">
    <source>
        <dbReference type="Proteomes" id="UP000001055"/>
    </source>
</evidence>
<dbReference type="RefSeq" id="XP_001795308.1">
    <property type="nucleotide sequence ID" value="XM_001795256.1"/>
</dbReference>
<dbReference type="Proteomes" id="UP000001055">
    <property type="component" value="Unassembled WGS sequence"/>
</dbReference>
<reference evidence="2" key="1">
    <citation type="journal article" date="2007" name="Plant Cell">
        <title>Dothideomycete-plant interactions illuminated by genome sequencing and EST analysis of the wheat pathogen Stagonospora nodorum.</title>
        <authorList>
            <person name="Hane J.K."/>
            <person name="Lowe R.G."/>
            <person name="Solomon P.S."/>
            <person name="Tan K.C."/>
            <person name="Schoch C.L."/>
            <person name="Spatafora J.W."/>
            <person name="Crous P.W."/>
            <person name="Kodira C."/>
            <person name="Birren B.W."/>
            <person name="Galagan J.E."/>
            <person name="Torriani S.F."/>
            <person name="McDonald B.A."/>
            <person name="Oliver R.P."/>
        </authorList>
    </citation>
    <scope>NUCLEOTIDE SEQUENCE [LARGE SCALE GENOMIC DNA]</scope>
    <source>
        <strain evidence="2">SN15 / ATCC MYA-4574 / FGSC 10173</strain>
    </source>
</reference>
<accession>Q0UTL9</accession>
<dbReference type="KEGG" id="pno:SNOG_04895"/>
<evidence type="ECO:0000313" key="1">
    <source>
        <dbReference type="EMBL" id="EAT87286.1"/>
    </source>
</evidence>
<protein>
    <submittedName>
        <fullName evidence="1">Uncharacterized protein</fullName>
    </submittedName>
</protein>
<organism evidence="1 2">
    <name type="scientific">Phaeosphaeria nodorum (strain SN15 / ATCC MYA-4574 / FGSC 10173)</name>
    <name type="common">Glume blotch fungus</name>
    <name type="synonym">Parastagonospora nodorum</name>
    <dbReference type="NCBI Taxonomy" id="321614"/>
    <lineage>
        <taxon>Eukaryota</taxon>
        <taxon>Fungi</taxon>
        <taxon>Dikarya</taxon>
        <taxon>Ascomycota</taxon>
        <taxon>Pezizomycotina</taxon>
        <taxon>Dothideomycetes</taxon>
        <taxon>Pleosporomycetidae</taxon>
        <taxon>Pleosporales</taxon>
        <taxon>Pleosporineae</taxon>
        <taxon>Phaeosphaeriaceae</taxon>
        <taxon>Parastagonospora</taxon>
    </lineage>
</organism>
<dbReference type="EMBL" id="CH445331">
    <property type="protein sequence ID" value="EAT87286.1"/>
    <property type="molecule type" value="Genomic_DNA"/>
</dbReference>
<proteinExistence type="predicted"/>